<dbReference type="AlphaFoldDB" id="A0A151XB46"/>
<gene>
    <name evidence="1" type="ORF">ALC60_03521</name>
</gene>
<proteinExistence type="predicted"/>
<dbReference type="EMBL" id="KQ982335">
    <property type="protein sequence ID" value="KYQ57559.1"/>
    <property type="molecule type" value="Genomic_DNA"/>
</dbReference>
<evidence type="ECO:0000313" key="2">
    <source>
        <dbReference type="Proteomes" id="UP000075809"/>
    </source>
</evidence>
<sequence>MPLLLIKDLIQGAFVLPLSIMSHPARFFQPLAEHEVFILALENPPFILAFLRTKVESVILHLQRYHLEHLSQTPDLRRLSDQRSILLVLADQACGGLAGPQVQRAYVDTRWNRTGIFQIRKAIIVLLLDVTLKGWFHFDFHVTVDFVLYQK</sequence>
<accession>A0A151XB46</accession>
<dbReference type="Proteomes" id="UP000075809">
    <property type="component" value="Unassembled WGS sequence"/>
</dbReference>
<keyword evidence="2" id="KW-1185">Reference proteome</keyword>
<evidence type="ECO:0000313" key="1">
    <source>
        <dbReference type="EMBL" id="KYQ57559.1"/>
    </source>
</evidence>
<protein>
    <submittedName>
        <fullName evidence="1">Uncharacterized protein</fullName>
    </submittedName>
</protein>
<organism evidence="1 2">
    <name type="scientific">Mycetomoellerius zeteki</name>
    <dbReference type="NCBI Taxonomy" id="64791"/>
    <lineage>
        <taxon>Eukaryota</taxon>
        <taxon>Metazoa</taxon>
        <taxon>Ecdysozoa</taxon>
        <taxon>Arthropoda</taxon>
        <taxon>Hexapoda</taxon>
        <taxon>Insecta</taxon>
        <taxon>Pterygota</taxon>
        <taxon>Neoptera</taxon>
        <taxon>Endopterygota</taxon>
        <taxon>Hymenoptera</taxon>
        <taxon>Apocrita</taxon>
        <taxon>Aculeata</taxon>
        <taxon>Formicoidea</taxon>
        <taxon>Formicidae</taxon>
        <taxon>Myrmicinae</taxon>
        <taxon>Mycetomoellerius</taxon>
    </lineage>
</organism>
<reference evidence="1 2" key="1">
    <citation type="submission" date="2015-09" db="EMBL/GenBank/DDBJ databases">
        <title>Trachymyrmex zeteki WGS genome.</title>
        <authorList>
            <person name="Nygaard S."/>
            <person name="Hu H."/>
            <person name="Boomsma J."/>
            <person name="Zhang G."/>
        </authorList>
    </citation>
    <scope>NUCLEOTIDE SEQUENCE [LARGE SCALE GENOMIC DNA]</scope>
    <source>
        <strain evidence="1">Tzet28-1</strain>
        <tissue evidence="1">Whole body</tissue>
    </source>
</reference>
<name>A0A151XB46_9HYME</name>